<feature type="region of interest" description="Disordered" evidence="1">
    <location>
        <begin position="283"/>
        <end position="381"/>
    </location>
</feature>
<protein>
    <recommendedName>
        <fullName evidence="6">Osmotin, thaumatin-like protein</fullName>
    </recommendedName>
</protein>
<evidence type="ECO:0000313" key="5">
    <source>
        <dbReference type="Proteomes" id="UP000237144"/>
    </source>
</evidence>
<dbReference type="EMBL" id="PJQD01000048">
    <property type="protein sequence ID" value="POY72472.1"/>
    <property type="molecule type" value="Genomic_DNA"/>
</dbReference>
<reference evidence="4 5" key="1">
    <citation type="journal article" date="2018" name="Front. Microbiol.">
        <title>Prospects for Fungal Bioremediation of Acidic Radioactive Waste Sites: Characterization and Genome Sequence of Rhodotorula taiwanensis MD1149.</title>
        <authorList>
            <person name="Tkavc R."/>
            <person name="Matrosova V.Y."/>
            <person name="Grichenko O.E."/>
            <person name="Gostincar C."/>
            <person name="Volpe R.P."/>
            <person name="Klimenkova P."/>
            <person name="Gaidamakova E.K."/>
            <person name="Zhou C.E."/>
            <person name="Stewart B.J."/>
            <person name="Lyman M.G."/>
            <person name="Malfatti S.A."/>
            <person name="Rubinfeld B."/>
            <person name="Courtot M."/>
            <person name="Singh J."/>
            <person name="Dalgard C.L."/>
            <person name="Hamilton T."/>
            <person name="Frey K.G."/>
            <person name="Gunde-Cimerman N."/>
            <person name="Dugan L."/>
            <person name="Daly M.J."/>
        </authorList>
    </citation>
    <scope>NUCLEOTIDE SEQUENCE [LARGE SCALE GENOMIC DNA]</scope>
    <source>
        <strain evidence="4 5">MD1149</strain>
    </source>
</reference>
<feature type="transmembrane region" description="Helical" evidence="2">
    <location>
        <begin position="395"/>
        <end position="415"/>
    </location>
</feature>
<dbReference type="PROSITE" id="PS51367">
    <property type="entry name" value="THAUMATIN_2"/>
    <property type="match status" value="1"/>
</dbReference>
<feature type="compositionally biased region" description="Low complexity" evidence="1">
    <location>
        <begin position="305"/>
        <end position="381"/>
    </location>
</feature>
<feature type="region of interest" description="Disordered" evidence="1">
    <location>
        <begin position="421"/>
        <end position="468"/>
    </location>
</feature>
<evidence type="ECO:0000313" key="4">
    <source>
        <dbReference type="EMBL" id="POY72472.1"/>
    </source>
</evidence>
<organism evidence="4 5">
    <name type="scientific">Rhodotorula taiwanensis</name>
    <dbReference type="NCBI Taxonomy" id="741276"/>
    <lineage>
        <taxon>Eukaryota</taxon>
        <taxon>Fungi</taxon>
        <taxon>Dikarya</taxon>
        <taxon>Basidiomycota</taxon>
        <taxon>Pucciniomycotina</taxon>
        <taxon>Microbotryomycetes</taxon>
        <taxon>Sporidiobolales</taxon>
        <taxon>Sporidiobolaceae</taxon>
        <taxon>Rhodotorula</taxon>
    </lineage>
</organism>
<feature type="signal peptide" evidence="3">
    <location>
        <begin position="1"/>
        <end position="25"/>
    </location>
</feature>
<dbReference type="InterPro" id="IPR037176">
    <property type="entry name" value="Osmotin/thaumatin-like_sf"/>
</dbReference>
<dbReference type="Pfam" id="PF00314">
    <property type="entry name" value="Thaumatin"/>
    <property type="match status" value="1"/>
</dbReference>
<evidence type="ECO:0000256" key="2">
    <source>
        <dbReference type="SAM" id="Phobius"/>
    </source>
</evidence>
<dbReference type="PRINTS" id="PR00347">
    <property type="entry name" value="THAUMATIN"/>
</dbReference>
<feature type="compositionally biased region" description="Low complexity" evidence="1">
    <location>
        <begin position="434"/>
        <end position="444"/>
    </location>
</feature>
<gene>
    <name evidence="4" type="ORF">BMF94_4298</name>
</gene>
<dbReference type="Gene3D" id="2.60.110.10">
    <property type="entry name" value="Thaumatin"/>
    <property type="match status" value="1"/>
</dbReference>
<dbReference type="InterPro" id="IPR001938">
    <property type="entry name" value="Thaumatin"/>
</dbReference>
<evidence type="ECO:0000256" key="3">
    <source>
        <dbReference type="SAM" id="SignalP"/>
    </source>
</evidence>
<keyword evidence="2" id="KW-0472">Membrane</keyword>
<proteinExistence type="predicted"/>
<evidence type="ECO:0000256" key="1">
    <source>
        <dbReference type="SAM" id="MobiDB-lite"/>
    </source>
</evidence>
<evidence type="ECO:0008006" key="6">
    <source>
        <dbReference type="Google" id="ProtNLM"/>
    </source>
</evidence>
<keyword evidence="5" id="KW-1185">Reference proteome</keyword>
<keyword evidence="3" id="KW-0732">Signal</keyword>
<sequence length="527" mass="54216">MLSVRLAALSAVLALLGHRFEAVEAKTRKMTVANSCSYTIWPALFTSVGPPPTNTPTGWEAPSGTSWTFEVEESWGGRIWPRTDCDFSDSSKPGSLQCATGACNGGLECDPKTGTGVPPCSLAEFNLQENIDHYDSSNVDGFSIPMAITSNGDFLMIFCQRAPLNCGGKTLPGRSSGASRTAAQTRRIRRQYCCFGAHDTLETCPLSGIPNYDFWLKGCPISYIYAYGDALALFTCTKRVDWTITFCPGPDSFDTKVTFPDGKTTTQGSGFPAPTAVAITRTGVTAGSGGAGPTSKGETSATTKSGASPTSGTAPPAAETGATSTGAAGTDGANSASGSNTGAGTDTSSGSDSAPDAGSAAVPAGSGTSSGSDSGVDASSSNSAASEIMGIPSTYVYVFAGALALAVIAAVAFLLSKRRTNRHKHVAQSDDDGSTASEGSSSDSEAAHASHKSRKKRQSDCDTGDDDGTTARSLGALAAMEQAEHLAARQSVYAAAAKNEGGLAQRFFSRRQLERRRTTSRCGAAVR</sequence>
<dbReference type="SUPFAM" id="SSF49870">
    <property type="entry name" value="Osmotin, thaumatin-like protein"/>
    <property type="match status" value="1"/>
</dbReference>
<keyword evidence="2" id="KW-0812">Transmembrane</keyword>
<dbReference type="Proteomes" id="UP000237144">
    <property type="component" value="Unassembled WGS sequence"/>
</dbReference>
<comment type="caution">
    <text evidence="4">The sequence shown here is derived from an EMBL/GenBank/DDBJ whole genome shotgun (WGS) entry which is preliminary data.</text>
</comment>
<feature type="chain" id="PRO_5015741272" description="Osmotin, thaumatin-like protein" evidence="3">
    <location>
        <begin position="26"/>
        <end position="527"/>
    </location>
</feature>
<dbReference type="OrthoDB" id="430315at2759"/>
<accession>A0A2S5B6R8</accession>
<dbReference type="STRING" id="741276.A0A2S5B6R8"/>
<name>A0A2S5B6R8_9BASI</name>
<dbReference type="PANTHER" id="PTHR31048">
    <property type="entry name" value="OS03G0233200 PROTEIN"/>
    <property type="match status" value="1"/>
</dbReference>
<dbReference type="SMART" id="SM00205">
    <property type="entry name" value="THN"/>
    <property type="match status" value="1"/>
</dbReference>
<keyword evidence="2" id="KW-1133">Transmembrane helix</keyword>
<dbReference type="AlphaFoldDB" id="A0A2S5B6R8"/>